<dbReference type="EMBL" id="ML977377">
    <property type="protein sequence ID" value="KAF2105557.1"/>
    <property type="molecule type" value="Genomic_DNA"/>
</dbReference>
<keyword evidence="3" id="KW-1185">Reference proteome</keyword>
<accession>A0A6A5YGT8</accession>
<gene>
    <name evidence="2" type="ORF">BDV96DRAFT_560251</name>
</gene>
<dbReference type="Proteomes" id="UP000799770">
    <property type="component" value="Unassembled WGS sequence"/>
</dbReference>
<evidence type="ECO:0008006" key="4">
    <source>
        <dbReference type="Google" id="ProtNLM"/>
    </source>
</evidence>
<evidence type="ECO:0000313" key="2">
    <source>
        <dbReference type="EMBL" id="KAF2105557.1"/>
    </source>
</evidence>
<protein>
    <recommendedName>
        <fullName evidence="4">Fungal N-terminal domain-containing protein</fullName>
    </recommendedName>
</protein>
<evidence type="ECO:0000313" key="3">
    <source>
        <dbReference type="Proteomes" id="UP000799770"/>
    </source>
</evidence>
<feature type="region of interest" description="Disordered" evidence="1">
    <location>
        <begin position="304"/>
        <end position="346"/>
    </location>
</feature>
<reference evidence="2" key="1">
    <citation type="journal article" date="2020" name="Stud. Mycol.">
        <title>101 Dothideomycetes genomes: a test case for predicting lifestyles and emergence of pathogens.</title>
        <authorList>
            <person name="Haridas S."/>
            <person name="Albert R."/>
            <person name="Binder M."/>
            <person name="Bloem J."/>
            <person name="Labutti K."/>
            <person name="Salamov A."/>
            <person name="Andreopoulos B."/>
            <person name="Baker S."/>
            <person name="Barry K."/>
            <person name="Bills G."/>
            <person name="Bluhm B."/>
            <person name="Cannon C."/>
            <person name="Castanera R."/>
            <person name="Culley D."/>
            <person name="Daum C."/>
            <person name="Ezra D."/>
            <person name="Gonzalez J."/>
            <person name="Henrissat B."/>
            <person name="Kuo A."/>
            <person name="Liang C."/>
            <person name="Lipzen A."/>
            <person name="Lutzoni F."/>
            <person name="Magnuson J."/>
            <person name="Mondo S."/>
            <person name="Nolan M."/>
            <person name="Ohm R."/>
            <person name="Pangilinan J."/>
            <person name="Park H.-J."/>
            <person name="Ramirez L."/>
            <person name="Alfaro M."/>
            <person name="Sun H."/>
            <person name="Tritt A."/>
            <person name="Yoshinaga Y."/>
            <person name="Zwiers L.-H."/>
            <person name="Turgeon B."/>
            <person name="Goodwin S."/>
            <person name="Spatafora J."/>
            <person name="Crous P."/>
            <person name="Grigoriev I."/>
        </authorList>
    </citation>
    <scope>NUCLEOTIDE SEQUENCE</scope>
    <source>
        <strain evidence="2">CBS 627.86</strain>
    </source>
</reference>
<dbReference type="OrthoDB" id="5817230at2759"/>
<sequence length="346" mass="38096">MAEALAVVATIASIGSLVDILARTIAIIDSLASQWQESNLMVLNLNTQMRTLKSAVVEIKDWMETNTGEIHHQLILDLDSSLSCCQLLASRLDRDLSSLGDQPGGRLPLAAKAKFVVKNNSLAEIQRMVDSQIAALTLLLTACNSKTLAAQSRVLVMPASRKKLDALKQYSASLVVLRDEESFISRSTENSSKLSMIFEFDGELFSSRVYRNPIIFSLRNRRKRRSVDSKSTPEPDVRKQQISRPVMAENSLGWNMDIGRETSSPTIKAGLEGIVESESMRLVTRTYFPAGLENTAKTTFLNRLPSPLTPPSPLSGRRIIEKDSTGLSNPAETAVSRGKFSFGQDH</sequence>
<organism evidence="2 3">
    <name type="scientific">Lophiotrema nucula</name>
    <dbReference type="NCBI Taxonomy" id="690887"/>
    <lineage>
        <taxon>Eukaryota</taxon>
        <taxon>Fungi</taxon>
        <taxon>Dikarya</taxon>
        <taxon>Ascomycota</taxon>
        <taxon>Pezizomycotina</taxon>
        <taxon>Dothideomycetes</taxon>
        <taxon>Pleosporomycetidae</taxon>
        <taxon>Pleosporales</taxon>
        <taxon>Lophiotremataceae</taxon>
        <taxon>Lophiotrema</taxon>
    </lineage>
</organism>
<dbReference type="AlphaFoldDB" id="A0A6A5YGT8"/>
<evidence type="ECO:0000256" key="1">
    <source>
        <dbReference type="SAM" id="MobiDB-lite"/>
    </source>
</evidence>
<name>A0A6A5YGT8_9PLEO</name>
<proteinExistence type="predicted"/>